<accession>A0A445GPB7</accession>
<sequence>MLVQIVMVTKLVLTRIWCDFGKVDEVVDLVWHALNQWIPETCRSWSSVLERSPETREGGDIFVQIEKGRFGVWIYANTERFVGGII</sequence>
<gene>
    <name evidence="1" type="ORF">D0Y65_039959</name>
</gene>
<keyword evidence="2" id="KW-1185">Reference proteome</keyword>
<evidence type="ECO:0000313" key="2">
    <source>
        <dbReference type="Proteomes" id="UP000289340"/>
    </source>
</evidence>
<comment type="caution">
    <text evidence="1">The sequence shown here is derived from an EMBL/GenBank/DDBJ whole genome shotgun (WGS) entry which is preliminary data.</text>
</comment>
<name>A0A445GPB7_GLYSO</name>
<reference evidence="1 2" key="1">
    <citation type="submission" date="2018-09" db="EMBL/GenBank/DDBJ databases">
        <title>A high-quality reference genome of wild soybean provides a powerful tool to mine soybean genomes.</title>
        <authorList>
            <person name="Xie M."/>
            <person name="Chung C.Y.L."/>
            <person name="Li M.-W."/>
            <person name="Wong F.-L."/>
            <person name="Chan T.-F."/>
            <person name="Lam H.-M."/>
        </authorList>
    </citation>
    <scope>NUCLEOTIDE SEQUENCE [LARGE SCALE GENOMIC DNA]</scope>
    <source>
        <strain evidence="2">cv. W05</strain>
        <tissue evidence="1">Hypocotyl of etiolated seedlings</tissue>
    </source>
</reference>
<dbReference type="EMBL" id="QZWG01000015">
    <property type="protein sequence ID" value="RZB63059.1"/>
    <property type="molecule type" value="Genomic_DNA"/>
</dbReference>
<proteinExistence type="predicted"/>
<organism evidence="1 2">
    <name type="scientific">Glycine soja</name>
    <name type="common">Wild soybean</name>
    <dbReference type="NCBI Taxonomy" id="3848"/>
    <lineage>
        <taxon>Eukaryota</taxon>
        <taxon>Viridiplantae</taxon>
        <taxon>Streptophyta</taxon>
        <taxon>Embryophyta</taxon>
        <taxon>Tracheophyta</taxon>
        <taxon>Spermatophyta</taxon>
        <taxon>Magnoliopsida</taxon>
        <taxon>eudicotyledons</taxon>
        <taxon>Gunneridae</taxon>
        <taxon>Pentapetalae</taxon>
        <taxon>rosids</taxon>
        <taxon>fabids</taxon>
        <taxon>Fabales</taxon>
        <taxon>Fabaceae</taxon>
        <taxon>Papilionoideae</taxon>
        <taxon>50 kb inversion clade</taxon>
        <taxon>NPAAA clade</taxon>
        <taxon>indigoferoid/millettioid clade</taxon>
        <taxon>Phaseoleae</taxon>
        <taxon>Glycine</taxon>
        <taxon>Glycine subgen. Soja</taxon>
    </lineage>
</organism>
<dbReference type="AlphaFoldDB" id="A0A445GPB7"/>
<dbReference type="Proteomes" id="UP000289340">
    <property type="component" value="Chromosome 15"/>
</dbReference>
<protein>
    <submittedName>
        <fullName evidence="1">Uncharacterized protein</fullName>
    </submittedName>
</protein>
<evidence type="ECO:0000313" key="1">
    <source>
        <dbReference type="EMBL" id="RZB63059.1"/>
    </source>
</evidence>